<dbReference type="PANTHER" id="PTHR30055:SF209">
    <property type="entry name" value="POSSIBLE TRANSCRIPTIONAL REGULATORY PROTEIN (PROBABLY TETR-FAMILY)"/>
    <property type="match status" value="1"/>
</dbReference>
<protein>
    <submittedName>
        <fullName evidence="5">TetR family transcriptional regulator</fullName>
    </submittedName>
</protein>
<dbReference type="InterPro" id="IPR036271">
    <property type="entry name" value="Tet_transcr_reg_TetR-rel_C_sf"/>
</dbReference>
<dbReference type="InterPro" id="IPR001647">
    <property type="entry name" value="HTH_TetR"/>
</dbReference>
<gene>
    <name evidence="5" type="ORF">EHYA_05475</name>
</gene>
<accession>A0A401YT79</accession>
<dbReference type="Gene3D" id="1.10.357.10">
    <property type="entry name" value="Tetracycline Repressor, domain 2"/>
    <property type="match status" value="1"/>
</dbReference>
<dbReference type="OrthoDB" id="4899232at2"/>
<proteinExistence type="predicted"/>
<dbReference type="InterPro" id="IPR009057">
    <property type="entry name" value="Homeodomain-like_sf"/>
</dbReference>
<evidence type="ECO:0000259" key="4">
    <source>
        <dbReference type="PROSITE" id="PS50977"/>
    </source>
</evidence>
<dbReference type="EMBL" id="BIFH01000025">
    <property type="protein sequence ID" value="GCD97779.1"/>
    <property type="molecule type" value="Genomic_DNA"/>
</dbReference>
<comment type="caution">
    <text evidence="5">The sequence shown here is derived from an EMBL/GenBank/DDBJ whole genome shotgun (WGS) entry which is preliminary data.</text>
</comment>
<keyword evidence="6" id="KW-1185">Reference proteome</keyword>
<evidence type="ECO:0000313" key="5">
    <source>
        <dbReference type="EMBL" id="GCD97779.1"/>
    </source>
</evidence>
<dbReference type="GO" id="GO:0003700">
    <property type="term" value="F:DNA-binding transcription factor activity"/>
    <property type="evidence" value="ECO:0007669"/>
    <property type="project" value="TreeGrafter"/>
</dbReference>
<dbReference type="Pfam" id="PF00440">
    <property type="entry name" value="TetR_N"/>
    <property type="match status" value="1"/>
</dbReference>
<dbReference type="PRINTS" id="PR00455">
    <property type="entry name" value="HTHTETR"/>
</dbReference>
<feature type="domain" description="HTH tetR-type" evidence="4">
    <location>
        <begin position="5"/>
        <end position="65"/>
    </location>
</feature>
<sequence length="221" mass="24020">MDKTSANRDRILDAAERLFSTRGYADVTVGQVCRASGFPVGSIYHHFTNKYGLLAAVFERSSGLFFESLPAVDDLPGDPLDRLGAFYDAAVDVIGDRVLFMRLMFLLQLQEDKDGTIAPLVHEARRRVRTELIAVIEPVARSCGVSDPTGLALELAELTMSFTAGLVVFTDAEAVGIPSGIRRLRQLVLATIRDDAGQEAAVRENDMRQGAAAGSATPHRR</sequence>
<organism evidence="5 6">
    <name type="scientific">Embleya hyalina</name>
    <dbReference type="NCBI Taxonomy" id="516124"/>
    <lineage>
        <taxon>Bacteria</taxon>
        <taxon>Bacillati</taxon>
        <taxon>Actinomycetota</taxon>
        <taxon>Actinomycetes</taxon>
        <taxon>Kitasatosporales</taxon>
        <taxon>Streptomycetaceae</taxon>
        <taxon>Embleya</taxon>
    </lineage>
</organism>
<feature type="region of interest" description="Disordered" evidence="3">
    <location>
        <begin position="200"/>
        <end position="221"/>
    </location>
</feature>
<evidence type="ECO:0000256" key="2">
    <source>
        <dbReference type="PROSITE-ProRule" id="PRU00335"/>
    </source>
</evidence>
<dbReference type="SUPFAM" id="SSF48498">
    <property type="entry name" value="Tetracyclin repressor-like, C-terminal domain"/>
    <property type="match status" value="1"/>
</dbReference>
<dbReference type="Proteomes" id="UP000286931">
    <property type="component" value="Unassembled WGS sequence"/>
</dbReference>
<dbReference type="RefSeq" id="WP_126639736.1">
    <property type="nucleotide sequence ID" value="NZ_BIFH01000025.1"/>
</dbReference>
<feature type="DNA-binding region" description="H-T-H motif" evidence="2">
    <location>
        <begin position="28"/>
        <end position="47"/>
    </location>
</feature>
<evidence type="ECO:0000313" key="6">
    <source>
        <dbReference type="Proteomes" id="UP000286931"/>
    </source>
</evidence>
<name>A0A401YT79_9ACTN</name>
<dbReference type="AlphaFoldDB" id="A0A401YT79"/>
<evidence type="ECO:0000256" key="1">
    <source>
        <dbReference type="ARBA" id="ARBA00023125"/>
    </source>
</evidence>
<dbReference type="GO" id="GO:0000976">
    <property type="term" value="F:transcription cis-regulatory region binding"/>
    <property type="evidence" value="ECO:0007669"/>
    <property type="project" value="TreeGrafter"/>
</dbReference>
<dbReference type="PROSITE" id="PS50977">
    <property type="entry name" value="HTH_TETR_2"/>
    <property type="match status" value="1"/>
</dbReference>
<keyword evidence="1 2" id="KW-0238">DNA-binding</keyword>
<evidence type="ECO:0000256" key="3">
    <source>
        <dbReference type="SAM" id="MobiDB-lite"/>
    </source>
</evidence>
<dbReference type="InterPro" id="IPR050109">
    <property type="entry name" value="HTH-type_TetR-like_transc_reg"/>
</dbReference>
<reference evidence="5 6" key="1">
    <citation type="submission" date="2018-12" db="EMBL/GenBank/DDBJ databases">
        <title>Draft genome sequence of Embleya hyalina NBRC 13850T.</title>
        <authorList>
            <person name="Komaki H."/>
            <person name="Hosoyama A."/>
            <person name="Kimura A."/>
            <person name="Ichikawa N."/>
            <person name="Tamura T."/>
        </authorList>
    </citation>
    <scope>NUCLEOTIDE SEQUENCE [LARGE SCALE GENOMIC DNA]</scope>
    <source>
        <strain evidence="5 6">NBRC 13850</strain>
    </source>
</reference>
<dbReference type="PANTHER" id="PTHR30055">
    <property type="entry name" value="HTH-TYPE TRANSCRIPTIONAL REGULATOR RUTR"/>
    <property type="match status" value="1"/>
</dbReference>
<dbReference type="SUPFAM" id="SSF46689">
    <property type="entry name" value="Homeodomain-like"/>
    <property type="match status" value="1"/>
</dbReference>